<organism evidence="1 2">
    <name type="scientific">Bartonella kosoyi</name>
    <dbReference type="NCBI Taxonomy" id="2133959"/>
    <lineage>
        <taxon>Bacteria</taxon>
        <taxon>Pseudomonadati</taxon>
        <taxon>Pseudomonadota</taxon>
        <taxon>Alphaproteobacteria</taxon>
        <taxon>Hyphomicrobiales</taxon>
        <taxon>Bartonellaceae</taxon>
        <taxon>Bartonella</taxon>
    </lineage>
</organism>
<protein>
    <submittedName>
        <fullName evidence="1">Oligopeptide ABC transporter, periplasmic oligopeptide-binding protein OppA</fullName>
    </submittedName>
</protein>
<dbReference type="Proteomes" id="UP000321940">
    <property type="component" value="Chromosome"/>
</dbReference>
<evidence type="ECO:0000313" key="2">
    <source>
        <dbReference type="Proteomes" id="UP000321940"/>
    </source>
</evidence>
<dbReference type="EMBL" id="CP031843">
    <property type="protein sequence ID" value="QEE09408.1"/>
    <property type="molecule type" value="Genomic_DNA"/>
</dbReference>
<keyword evidence="2" id="KW-1185">Reference proteome</keyword>
<proteinExistence type="predicted"/>
<name>A0A5B9CY60_9HYPH</name>
<accession>A0A5B9CY60</accession>
<dbReference type="RefSeq" id="WP_120101666.1">
    <property type="nucleotide sequence ID" value="NZ_CP031843.2"/>
</dbReference>
<sequence>MADPPTVNSGWDALASGVKRLNEGDKQRGQVNQTVEYLKSKGYSEEEARVMASNPQMLSELLTGGDNSKLPLGYQWHTNPETGEREARPLKGSLQELEYNQKKKEIEEWEINKRQHAGEVALEIDNAMGAVNHAIKLIENNPDWVAGKGGTIAQIFPGSDAKTLKNLFTQIQGDVFKRVIASIKKQSKNGSVGVGPLSEAESKWLVSSYGTLDISDKPEVLYKTLSNIKKMLGHFQELNEEEIYRLSHGLEVKKREKGLSQSFTNGLVSQGGSANIPKMSLEEASIKDNVPYFRDSSSGEFLVKE</sequence>
<evidence type="ECO:0000313" key="1">
    <source>
        <dbReference type="EMBL" id="QEE09408.1"/>
    </source>
</evidence>
<reference evidence="1 2" key="1">
    <citation type="journal article" date="2020" name="Int. J. Syst. Evol. Microbiol.">
        <title>Bartonella kosoyi sp. nov. and Bartonella krasnovii sp. nov., two novel species closely related to the zoonotic Bartonella elizabethae, isolated from black rats and wild desert rodent-fleas.</title>
        <authorList>
            <person name="Gutierrez R."/>
            <person name="Shalit T."/>
            <person name="Markus B."/>
            <person name="Yuan C."/>
            <person name="Nachum-Biala Y."/>
            <person name="Elad D."/>
            <person name="Harrus S."/>
        </authorList>
    </citation>
    <scope>NUCLEOTIDE SEQUENCE [LARGE SCALE GENOMIC DNA]</scope>
    <source>
        <strain evidence="1 2">Tel Aviv</strain>
    </source>
</reference>
<dbReference type="KEGG" id="bky:D1093_07225"/>
<dbReference type="AlphaFoldDB" id="A0A5B9CY60"/>
<gene>
    <name evidence="1" type="ORF">D1093_07225</name>
</gene>